<name>A0ABT2FI85_9GAMM</name>
<reference evidence="3" key="2">
    <citation type="submission" date="2023-07" db="EMBL/GenBank/DDBJ databases">
        <title>Shewanella mangrovi sp. nov., an acetaldehyde- degrading bacterium isolated from mangrove sediment.</title>
        <authorList>
            <person name="Liu Y."/>
        </authorList>
    </citation>
    <scope>NUCLEOTIDE SEQUENCE [LARGE SCALE GENOMIC DNA]</scope>
    <source>
        <strain evidence="3">C32</strain>
    </source>
</reference>
<gene>
    <name evidence="2" type="ORF">L9G74_06150</name>
</gene>
<keyword evidence="3" id="KW-1185">Reference proteome</keyword>
<dbReference type="Pfam" id="PF20419">
    <property type="entry name" value="DUF6701"/>
    <property type="match status" value="1"/>
</dbReference>
<comment type="caution">
    <text evidence="2">The sequence shown here is derived from an EMBL/GenBank/DDBJ whole genome shotgun (WGS) entry which is preliminary data.</text>
</comment>
<protein>
    <submittedName>
        <fullName evidence="2">MSHA biogenesis protein MshQ</fullName>
    </submittedName>
</protein>
<evidence type="ECO:0000313" key="3">
    <source>
        <dbReference type="Proteomes" id="UP001201549"/>
    </source>
</evidence>
<feature type="domain" description="DUF6701" evidence="1">
    <location>
        <begin position="654"/>
        <end position="1231"/>
    </location>
</feature>
<dbReference type="Proteomes" id="UP001201549">
    <property type="component" value="Unassembled WGS sequence"/>
</dbReference>
<accession>A0ABT2FI85</accession>
<evidence type="ECO:0000313" key="2">
    <source>
        <dbReference type="EMBL" id="MCS4556016.1"/>
    </source>
</evidence>
<reference evidence="2 3" key="1">
    <citation type="submission" date="2022-02" db="EMBL/GenBank/DDBJ databases">
        <authorList>
            <person name="Zhuang L."/>
        </authorList>
    </citation>
    <scope>NUCLEOTIDE SEQUENCE [LARGE SCALE GENOMIC DNA]</scope>
    <source>
        <strain evidence="2 3">C32</strain>
    </source>
</reference>
<evidence type="ECO:0000259" key="1">
    <source>
        <dbReference type="Pfam" id="PF20419"/>
    </source>
</evidence>
<dbReference type="Gene3D" id="2.60.120.200">
    <property type="match status" value="1"/>
</dbReference>
<dbReference type="InterPro" id="IPR046524">
    <property type="entry name" value="DUF6701"/>
</dbReference>
<dbReference type="EMBL" id="JAKOGG010000003">
    <property type="protein sequence ID" value="MCS4556016.1"/>
    <property type="molecule type" value="Genomic_DNA"/>
</dbReference>
<proteinExistence type="predicted"/>
<sequence>MLRLRSAMVAVTGSFILLLSLLGGSAQAFEQINYQNVFPAVAQGTRASLSLLCLFVEQPQLGMYDSSKINGTKGNSLQYCNSNLGAGMPEDACDTAGANRDYCRINGTSQVRLSSSFGNGFLYSSNRNDGSSASNIGNCNYGDQLRLGYDGRSQFNTVRLYKDCDLSFSPAQMEYRLRTLDIGGGATVTLSSGDYWIESLTVNGNGHLRIDGNVRLFVGTGLINSGLVDKSDASALTLVAYNNLSLDGSSRLDGYVYGFSRVYLNDSSVIYGRVTSAALLMTGTSQLNDADRFTLPNLTCFTDNFSSSSLPNWVVARSSGNFSPSTTPQGRLRMTQAVANQATSATYQRLFPGAANYITVEFNHYAYDGNGADGMALVLSDAVFTPRPGAFGGPLGYGYKPGIAGFAGGWLGVGLDEYGNYSSEGGDYNYAGILRQTVAVRGSGRGTAGYNFLAAVCDTSTFSYIFLGICMSPHIDDNNGANHQYRLTLDSRNSGRAILKIERNTGSGYSTIVDNFNVLNRAGQLALPQNLLFSLTGSTGQNFNVHEVDNMRICALKSTAITGVIDHFEIEINDSPLTCTPLSMTLKACKNASCSELYTDPVTATLAPEGNSWLPSNPVSFSGGSTTIQLSHTQAGPVTLDVTGSAPVTKAFSTTLCRQNGGALSNAACTVNFSDSGFVFDVPDKLAAKPIDVLIKAVKKDDITKRCVSAFASTPKNLKFWSSVVDRPSIAGYTPPPVTVNSRAIASTAVSAESQSVQFNAQGEATVTVNYDDAGKLALHAQYVGSGIDAGLVMDGDDAFVSFPVGLCVTAPEPNADCASGNASCSAFRAAGDPFTLNIRAKRWHNNNSSNICSNGDTPSFAMNAVALSHQLVAPQNGQLGELAQRDYAQLASVSGTNVQQTVAEVGVFRFAANSQLPYLDSQAYAIPAYFSDPVGRFYPAGFKAENSHVVSGCGAFTYMAQPFYLSTNLSARNRSGQLTLNYTGSFADGSARLQAANNLDGIDLSARLSALAGQWNSGQMSFSQAPVTFSRPPAPQADGPYSALALGVRIDDRDLVPMLDADMRADAEGSCTGSCNARKLATIDMRLGRAVLFDTYGPENQPVVMNGQSQYWDGQQWRLNTDDSCSLVTPAMQTQQSDAALGYLFEPSLSNGLQMIRTGAPAQISLGKFGISWESSGAYQGKVTAPVVVPDYLKWYWQFDGVSNLPQDPRASVYFGRYRGHDRIINWREVR</sequence>
<dbReference type="SUPFAM" id="SSF49899">
    <property type="entry name" value="Concanavalin A-like lectins/glucanases"/>
    <property type="match status" value="1"/>
</dbReference>
<organism evidence="2 3">
    <name type="scientific">Shewanella electrica</name>
    <dbReference type="NCBI Taxonomy" id="515560"/>
    <lineage>
        <taxon>Bacteria</taxon>
        <taxon>Pseudomonadati</taxon>
        <taxon>Pseudomonadota</taxon>
        <taxon>Gammaproteobacteria</taxon>
        <taxon>Alteromonadales</taxon>
        <taxon>Shewanellaceae</taxon>
        <taxon>Shewanella</taxon>
    </lineage>
</organism>
<dbReference type="InterPro" id="IPR013320">
    <property type="entry name" value="ConA-like_dom_sf"/>
</dbReference>
<dbReference type="RefSeq" id="WP_238895423.1">
    <property type="nucleotide sequence ID" value="NZ_JAKOGG010000003.1"/>
</dbReference>